<dbReference type="Pfam" id="PF13976">
    <property type="entry name" value="gag_pre-integrs"/>
    <property type="match status" value="1"/>
</dbReference>
<dbReference type="InterPro" id="IPR039537">
    <property type="entry name" value="Retrotran_Ty1/copia-like"/>
</dbReference>
<feature type="region of interest" description="Disordered" evidence="11">
    <location>
        <begin position="492"/>
        <end position="516"/>
    </location>
</feature>
<dbReference type="GO" id="GO:0003676">
    <property type="term" value="F:nucleic acid binding"/>
    <property type="evidence" value="ECO:0007669"/>
    <property type="project" value="InterPro"/>
</dbReference>
<dbReference type="InterPro" id="IPR001584">
    <property type="entry name" value="Integrase_cat-core"/>
</dbReference>
<feature type="compositionally biased region" description="Polar residues" evidence="11">
    <location>
        <begin position="506"/>
        <end position="516"/>
    </location>
</feature>
<organism evidence="13">
    <name type="scientific">Tanacetum cinerariifolium</name>
    <name type="common">Dalmatian daisy</name>
    <name type="synonym">Chrysanthemum cinerariifolium</name>
    <dbReference type="NCBI Taxonomy" id="118510"/>
    <lineage>
        <taxon>Eukaryota</taxon>
        <taxon>Viridiplantae</taxon>
        <taxon>Streptophyta</taxon>
        <taxon>Embryophyta</taxon>
        <taxon>Tracheophyta</taxon>
        <taxon>Spermatophyta</taxon>
        <taxon>Magnoliopsida</taxon>
        <taxon>eudicotyledons</taxon>
        <taxon>Gunneridae</taxon>
        <taxon>Pentapetalae</taxon>
        <taxon>asterids</taxon>
        <taxon>campanulids</taxon>
        <taxon>Asterales</taxon>
        <taxon>Asteraceae</taxon>
        <taxon>Asteroideae</taxon>
        <taxon>Anthemideae</taxon>
        <taxon>Anthemidinae</taxon>
        <taxon>Tanacetum</taxon>
    </lineage>
</organism>
<keyword evidence="10" id="KW-0511">Multifunctional enzyme</keyword>
<dbReference type="InterPro" id="IPR036397">
    <property type="entry name" value="RNaseH_sf"/>
</dbReference>
<dbReference type="SUPFAM" id="SSF53098">
    <property type="entry name" value="Ribonuclease H-like"/>
    <property type="match status" value="1"/>
</dbReference>
<feature type="compositionally biased region" description="Low complexity" evidence="11">
    <location>
        <begin position="443"/>
        <end position="458"/>
    </location>
</feature>
<gene>
    <name evidence="13" type="ORF">Tci_436822</name>
</gene>
<evidence type="ECO:0000259" key="12">
    <source>
        <dbReference type="PROSITE" id="PS50994"/>
    </source>
</evidence>
<keyword evidence="9" id="KW-0233">DNA recombination</keyword>
<sequence>MNGKTSRGKKQKANVSIKKKQKKHQPKVKKTKKVRFIERLATPKPRKSRSLLRWSPTGRMFDLNGKIIASSEFESQSDCSKGDNACTSNTLEPKIKRFPNSTFLLGRVYFVEGLGHNLFSVRRFCDSDLEVAFRRNACFVRNLEGVDLLKGDRSTNLYTINLHEMASASPICLMARTSFTKSWLWHQRLSHLNFDTINDLAKNNLVSGLPKFKYHKEHLYPSCEQGKSKIVSHPPKPVPNSRQRLLLLHMDLCGPMRIAQYKWKAVCFGDCGRLLSLHVSHVIIIRTDNGTEFKNQILKEYFDCVGISHQMSSVRTPLQNGVVEQRNRTLVEAARTMLIFSRAPLFLWAEAIVTAKLDISFLNVFGALCYPKNDRTDIGKLGAKETMNVSFDELLAMASKQRSLKPGLQSMTSGQISSGLDLTYAPSTITTQQPTEEPHVRQTSTTSTSIAETAPTPTNSSSHATNIPITSQDVDELNLNAMIDGNTFVNPFANPSTSAAESSSSQNVDPSNMHTNQLQSDGDMCIYALTFKRLDVWVLVPAPDNISPLTLKWLFKNKHDEEQTVIQNKSRLVVRGYRQEEGIDFGESFAPVARMEAIRIFLAYVAHKSFTVFQMDVKTAFLHVIRNKSRLVVRGCRQEEGIDFEESFAPVARMEAIRIFLAYVAHKSFSVFQMDVKTAFLHGSLKEDVYVCQPEGFIDADHPSHVYKLKKALYGLKQAPRACRPDIVHATCLCAWYQAKPTEKHLKEMLIFKSTSGRAQFLGEKLVSWSSKKQDSIAISCNPVQHSGTKHIAVRCHFIKEHVKKGTIKLYFVKTDYQMADLFTKALPADRFNYLLRRLGMCSLSPQELDRLAKSQ</sequence>
<comment type="caution">
    <text evidence="13">The sequence shown here is derived from an EMBL/GenBank/DDBJ whole genome shotgun (WGS) entry which is preliminary data.</text>
</comment>
<protein>
    <recommendedName>
        <fullName evidence="12">Integrase catalytic domain-containing protein</fullName>
    </recommendedName>
</protein>
<dbReference type="GO" id="GO:0015074">
    <property type="term" value="P:DNA integration"/>
    <property type="evidence" value="ECO:0007669"/>
    <property type="project" value="UniProtKB-KW"/>
</dbReference>
<evidence type="ECO:0000256" key="10">
    <source>
        <dbReference type="ARBA" id="ARBA00023268"/>
    </source>
</evidence>
<feature type="compositionally biased region" description="Low complexity" evidence="11">
    <location>
        <begin position="496"/>
        <end position="505"/>
    </location>
</feature>
<dbReference type="GO" id="GO:0046872">
    <property type="term" value="F:metal ion binding"/>
    <property type="evidence" value="ECO:0007669"/>
    <property type="project" value="UniProtKB-KW"/>
</dbReference>
<evidence type="ECO:0000256" key="2">
    <source>
        <dbReference type="ARBA" id="ARBA00022723"/>
    </source>
</evidence>
<dbReference type="GO" id="GO:0006310">
    <property type="term" value="P:DNA recombination"/>
    <property type="evidence" value="ECO:0007669"/>
    <property type="project" value="UniProtKB-KW"/>
</dbReference>
<keyword evidence="7" id="KW-0695">RNA-directed DNA polymerase</keyword>
<feature type="region of interest" description="Disordered" evidence="11">
    <location>
        <begin position="429"/>
        <end position="467"/>
    </location>
</feature>
<proteinExistence type="predicted"/>
<dbReference type="EMBL" id="BKCJ010196766">
    <property type="protein sequence ID" value="GEY64848.1"/>
    <property type="molecule type" value="Genomic_DNA"/>
</dbReference>
<name>A0A699HSW5_TANCI</name>
<dbReference type="GO" id="GO:0003964">
    <property type="term" value="F:RNA-directed DNA polymerase activity"/>
    <property type="evidence" value="ECO:0007669"/>
    <property type="project" value="UniProtKB-KW"/>
</dbReference>
<keyword evidence="8" id="KW-0239">DNA-directed DNA polymerase</keyword>
<feature type="region of interest" description="Disordered" evidence="11">
    <location>
        <begin position="1"/>
        <end position="33"/>
    </location>
</feature>
<keyword evidence="5" id="KW-0460">Magnesium</keyword>
<evidence type="ECO:0000313" key="13">
    <source>
        <dbReference type="EMBL" id="GEY64848.1"/>
    </source>
</evidence>
<evidence type="ECO:0000256" key="9">
    <source>
        <dbReference type="ARBA" id="ARBA00023172"/>
    </source>
</evidence>
<evidence type="ECO:0000256" key="8">
    <source>
        <dbReference type="ARBA" id="ARBA00022932"/>
    </source>
</evidence>
<evidence type="ECO:0000256" key="1">
    <source>
        <dbReference type="ARBA" id="ARBA00022722"/>
    </source>
</evidence>
<dbReference type="GO" id="GO:0004519">
    <property type="term" value="F:endonuclease activity"/>
    <property type="evidence" value="ECO:0007669"/>
    <property type="project" value="UniProtKB-KW"/>
</dbReference>
<dbReference type="InterPro" id="IPR013103">
    <property type="entry name" value="RVT_2"/>
</dbReference>
<dbReference type="InterPro" id="IPR025724">
    <property type="entry name" value="GAG-pre-integrase_dom"/>
</dbReference>
<dbReference type="AlphaFoldDB" id="A0A699HSW5"/>
<dbReference type="CDD" id="cd09272">
    <property type="entry name" value="RNase_HI_RT_Ty1"/>
    <property type="match status" value="1"/>
</dbReference>
<dbReference type="Gene3D" id="3.30.420.10">
    <property type="entry name" value="Ribonuclease H-like superfamily/Ribonuclease H"/>
    <property type="match status" value="1"/>
</dbReference>
<evidence type="ECO:0000256" key="3">
    <source>
        <dbReference type="ARBA" id="ARBA00022759"/>
    </source>
</evidence>
<dbReference type="PROSITE" id="PS50994">
    <property type="entry name" value="INTEGRASE"/>
    <property type="match status" value="1"/>
</dbReference>
<dbReference type="Pfam" id="PF07727">
    <property type="entry name" value="RVT_2"/>
    <property type="match status" value="2"/>
</dbReference>
<keyword evidence="8" id="KW-0808">Transferase</keyword>
<keyword evidence="3" id="KW-0255">Endonuclease</keyword>
<dbReference type="PANTHER" id="PTHR42648:SF11">
    <property type="entry name" value="TRANSPOSON TY4-P GAG-POL POLYPROTEIN"/>
    <property type="match status" value="1"/>
</dbReference>
<keyword evidence="2" id="KW-0479">Metal-binding</keyword>
<keyword evidence="8" id="KW-0548">Nucleotidyltransferase</keyword>
<evidence type="ECO:0000256" key="11">
    <source>
        <dbReference type="SAM" id="MobiDB-lite"/>
    </source>
</evidence>
<keyword evidence="6" id="KW-0229">DNA integration</keyword>
<dbReference type="InterPro" id="IPR012337">
    <property type="entry name" value="RNaseH-like_sf"/>
</dbReference>
<dbReference type="PANTHER" id="PTHR42648">
    <property type="entry name" value="TRANSPOSASE, PUTATIVE-RELATED"/>
    <property type="match status" value="1"/>
</dbReference>
<dbReference type="GO" id="GO:0016787">
    <property type="term" value="F:hydrolase activity"/>
    <property type="evidence" value="ECO:0007669"/>
    <property type="project" value="UniProtKB-KW"/>
</dbReference>
<evidence type="ECO:0000256" key="5">
    <source>
        <dbReference type="ARBA" id="ARBA00022842"/>
    </source>
</evidence>
<keyword evidence="4" id="KW-0378">Hydrolase</keyword>
<feature type="domain" description="Integrase catalytic" evidence="12">
    <location>
        <begin position="284"/>
        <end position="352"/>
    </location>
</feature>
<accession>A0A699HSW5</accession>
<keyword evidence="1" id="KW-0540">Nuclease</keyword>
<evidence type="ECO:0000256" key="4">
    <source>
        <dbReference type="ARBA" id="ARBA00022801"/>
    </source>
</evidence>
<dbReference type="GO" id="GO:0003887">
    <property type="term" value="F:DNA-directed DNA polymerase activity"/>
    <property type="evidence" value="ECO:0007669"/>
    <property type="project" value="UniProtKB-KW"/>
</dbReference>
<evidence type="ECO:0000256" key="6">
    <source>
        <dbReference type="ARBA" id="ARBA00022908"/>
    </source>
</evidence>
<evidence type="ECO:0000256" key="7">
    <source>
        <dbReference type="ARBA" id="ARBA00022918"/>
    </source>
</evidence>
<reference evidence="13" key="1">
    <citation type="journal article" date="2019" name="Sci. Rep.">
        <title>Draft genome of Tanacetum cinerariifolium, the natural source of mosquito coil.</title>
        <authorList>
            <person name="Yamashiro T."/>
            <person name="Shiraishi A."/>
            <person name="Satake H."/>
            <person name="Nakayama K."/>
        </authorList>
    </citation>
    <scope>NUCLEOTIDE SEQUENCE</scope>
</reference>